<protein>
    <recommendedName>
        <fullName evidence="6">G-protein coupled receptors family 1 profile domain-containing protein</fullName>
    </recommendedName>
</protein>
<feature type="non-terminal residue" evidence="7">
    <location>
        <position position="1"/>
    </location>
</feature>
<evidence type="ECO:0000256" key="2">
    <source>
        <dbReference type="ARBA" id="ARBA00022692"/>
    </source>
</evidence>
<reference evidence="7" key="1">
    <citation type="submission" date="2023-10" db="EMBL/GenBank/DDBJ databases">
        <title>Genome assembly of Pristionchus species.</title>
        <authorList>
            <person name="Yoshida K."/>
            <person name="Sommer R.J."/>
        </authorList>
    </citation>
    <scope>NUCLEOTIDE SEQUENCE</scope>
    <source>
        <strain evidence="7">RS5133</strain>
    </source>
</reference>
<evidence type="ECO:0000256" key="5">
    <source>
        <dbReference type="SAM" id="Phobius"/>
    </source>
</evidence>
<dbReference type="SMART" id="SM01381">
    <property type="entry name" value="7TM_GPCR_Srsx"/>
    <property type="match status" value="1"/>
</dbReference>
<evidence type="ECO:0000313" key="8">
    <source>
        <dbReference type="Proteomes" id="UP001432322"/>
    </source>
</evidence>
<feature type="transmembrane region" description="Helical" evidence="5">
    <location>
        <begin position="82"/>
        <end position="106"/>
    </location>
</feature>
<gene>
    <name evidence="7" type="ORF">PFISCL1PPCAC_14521</name>
</gene>
<evidence type="ECO:0000259" key="6">
    <source>
        <dbReference type="PROSITE" id="PS50262"/>
    </source>
</evidence>
<sequence length="126" mass="14183">GFYWNLARSFYGLSCSWALFGISSNSLILLTTIKNKSLRSTCNLLIALCSISDVFHQCGTLVQFPILFNYDARMSSDICCRIMFLPVMGVSAGCMCILCVGIDRLFSIHASIKYRTTDKRIYYTVC</sequence>
<feature type="non-terminal residue" evidence="7">
    <location>
        <position position="126"/>
    </location>
</feature>
<feature type="domain" description="G-protein coupled receptors family 1 profile" evidence="6">
    <location>
        <begin position="24"/>
        <end position="126"/>
    </location>
</feature>
<feature type="transmembrane region" description="Helical" evidence="5">
    <location>
        <begin position="42"/>
        <end position="62"/>
    </location>
</feature>
<dbReference type="Pfam" id="PF10320">
    <property type="entry name" value="7TM_GPCR_Srsx"/>
    <property type="match status" value="1"/>
</dbReference>
<name>A0AAV5VUI7_9BILA</name>
<dbReference type="GO" id="GO:0004930">
    <property type="term" value="F:G protein-coupled receptor activity"/>
    <property type="evidence" value="ECO:0007669"/>
    <property type="project" value="InterPro"/>
</dbReference>
<keyword evidence="8" id="KW-1185">Reference proteome</keyword>
<dbReference type="PANTHER" id="PTHR23360:SF5">
    <property type="entry name" value="G-PROTEIN COUPLED RECEPTORS FAMILY 1 PROFILE DOMAIN-CONTAINING PROTEIN"/>
    <property type="match status" value="1"/>
</dbReference>
<feature type="transmembrane region" description="Helical" evidence="5">
    <location>
        <begin position="6"/>
        <end position="30"/>
    </location>
</feature>
<dbReference type="SUPFAM" id="SSF81321">
    <property type="entry name" value="Family A G protein-coupled receptor-like"/>
    <property type="match status" value="1"/>
</dbReference>
<dbReference type="InterPro" id="IPR000276">
    <property type="entry name" value="GPCR_Rhodpsn"/>
</dbReference>
<evidence type="ECO:0000256" key="3">
    <source>
        <dbReference type="ARBA" id="ARBA00022989"/>
    </source>
</evidence>
<dbReference type="Gene3D" id="1.20.1070.10">
    <property type="entry name" value="Rhodopsin 7-helix transmembrane proteins"/>
    <property type="match status" value="1"/>
</dbReference>
<evidence type="ECO:0000256" key="1">
    <source>
        <dbReference type="ARBA" id="ARBA00004370"/>
    </source>
</evidence>
<comment type="caution">
    <text evidence="7">The sequence shown here is derived from an EMBL/GenBank/DDBJ whole genome shotgun (WGS) entry which is preliminary data.</text>
</comment>
<dbReference type="EMBL" id="BTSY01000004">
    <property type="protein sequence ID" value="GMT23224.1"/>
    <property type="molecule type" value="Genomic_DNA"/>
</dbReference>
<organism evidence="7 8">
    <name type="scientific">Pristionchus fissidentatus</name>
    <dbReference type="NCBI Taxonomy" id="1538716"/>
    <lineage>
        <taxon>Eukaryota</taxon>
        <taxon>Metazoa</taxon>
        <taxon>Ecdysozoa</taxon>
        <taxon>Nematoda</taxon>
        <taxon>Chromadorea</taxon>
        <taxon>Rhabditida</taxon>
        <taxon>Rhabditina</taxon>
        <taxon>Diplogasteromorpha</taxon>
        <taxon>Diplogasteroidea</taxon>
        <taxon>Neodiplogasteridae</taxon>
        <taxon>Pristionchus</taxon>
    </lineage>
</organism>
<dbReference type="PROSITE" id="PS50262">
    <property type="entry name" value="G_PROTEIN_RECEP_F1_2"/>
    <property type="match status" value="1"/>
</dbReference>
<keyword evidence="3 5" id="KW-1133">Transmembrane helix</keyword>
<dbReference type="AlphaFoldDB" id="A0AAV5VUI7"/>
<dbReference type="GO" id="GO:0016020">
    <property type="term" value="C:membrane"/>
    <property type="evidence" value="ECO:0007669"/>
    <property type="project" value="UniProtKB-SubCell"/>
</dbReference>
<evidence type="ECO:0000313" key="7">
    <source>
        <dbReference type="EMBL" id="GMT23224.1"/>
    </source>
</evidence>
<dbReference type="PANTHER" id="PTHR23360">
    <property type="entry name" value="G-PROTEIN COUPLED RECEPTORS FAMILY 1 PROFILE DOMAIN-CONTAINING PROTEIN-RELATED"/>
    <property type="match status" value="1"/>
</dbReference>
<keyword evidence="2 5" id="KW-0812">Transmembrane</keyword>
<dbReference type="InterPro" id="IPR047130">
    <property type="entry name" value="7TM_GPCR_Srsx_nematod"/>
</dbReference>
<comment type="subcellular location">
    <subcellularLocation>
        <location evidence="1">Membrane</location>
    </subcellularLocation>
</comment>
<keyword evidence="4 5" id="KW-0472">Membrane</keyword>
<accession>A0AAV5VUI7</accession>
<dbReference type="InterPro" id="IPR019424">
    <property type="entry name" value="7TM_GPCR_Srsx"/>
</dbReference>
<evidence type="ECO:0000256" key="4">
    <source>
        <dbReference type="ARBA" id="ARBA00023136"/>
    </source>
</evidence>
<dbReference type="InterPro" id="IPR017452">
    <property type="entry name" value="GPCR_Rhodpsn_7TM"/>
</dbReference>
<dbReference type="Proteomes" id="UP001432322">
    <property type="component" value="Unassembled WGS sequence"/>
</dbReference>
<proteinExistence type="predicted"/>